<name>A0A067MLJ9_BOTB1</name>
<dbReference type="InterPro" id="IPR024624">
    <property type="entry name" value="Pyridox_Oxase_Alr4036_FMN-bd"/>
</dbReference>
<dbReference type="InterPro" id="IPR012349">
    <property type="entry name" value="Split_barrel_FMN-bd"/>
</dbReference>
<feature type="compositionally biased region" description="Acidic residues" evidence="1">
    <location>
        <begin position="229"/>
        <end position="248"/>
    </location>
</feature>
<feature type="region of interest" description="Disordered" evidence="1">
    <location>
        <begin position="223"/>
        <end position="249"/>
    </location>
</feature>
<evidence type="ECO:0000259" key="2">
    <source>
        <dbReference type="Pfam" id="PF12766"/>
    </source>
</evidence>
<dbReference type="AlphaFoldDB" id="A0A067MLJ9"/>
<dbReference type="GO" id="GO:0010181">
    <property type="term" value="F:FMN binding"/>
    <property type="evidence" value="ECO:0007669"/>
    <property type="project" value="InterPro"/>
</dbReference>
<evidence type="ECO:0000313" key="3">
    <source>
        <dbReference type="EMBL" id="KDQ15610.1"/>
    </source>
</evidence>
<dbReference type="Proteomes" id="UP000027195">
    <property type="component" value="Unassembled WGS sequence"/>
</dbReference>
<proteinExistence type="predicted"/>
<dbReference type="Pfam" id="PF12766">
    <property type="entry name" value="Pyridox_oxase_2"/>
    <property type="match status" value="1"/>
</dbReference>
<dbReference type="PANTHER" id="PTHR28243">
    <property type="entry name" value="AGL049CP"/>
    <property type="match status" value="1"/>
</dbReference>
<dbReference type="InParanoid" id="A0A067MLJ9"/>
<dbReference type="PANTHER" id="PTHR28243:SF1">
    <property type="entry name" value="PYRIDOXAMINE 5'-PHOSPHATE OXIDASE ALR4036 FAMILY FMN-BINDING DOMAIN-CONTAINING PROTEIN"/>
    <property type="match status" value="1"/>
</dbReference>
<keyword evidence="4" id="KW-1185">Reference proteome</keyword>
<dbReference type="SUPFAM" id="SSF50475">
    <property type="entry name" value="FMN-binding split barrel"/>
    <property type="match status" value="1"/>
</dbReference>
<sequence>MVGSEVTSLMPESRLFSISVLRASCFHLFSSSGPLTFLPAAMTCSGNPAGDHDPLHIVLVYQRGPHDPIMSPVQPPEWYTKFNATLEKHSKFLTFSLGTVEVDTLIPRARTILYRDRLSPRSPAAPLIVASTDIRSDKIAQLAPPWTGAGPNGEIVWWIPDAGEQYRIGAMVHLLPPPDHELAPSFPGTRLAGPNFDWEAYRRVVFNEKIPAFMRASFCRPPPGSPMESYDEGNEWPEELPTEEEATDEKEKELLKWSLSNFGLIVVEPLTVDLVEFAMTPNHRTQWKRQDGSEEWSKQIVVP</sequence>
<evidence type="ECO:0000313" key="4">
    <source>
        <dbReference type="Proteomes" id="UP000027195"/>
    </source>
</evidence>
<accession>A0A067MLJ9</accession>
<dbReference type="EMBL" id="KL198031">
    <property type="protein sequence ID" value="KDQ15610.1"/>
    <property type="molecule type" value="Genomic_DNA"/>
</dbReference>
<organism evidence="3 4">
    <name type="scientific">Botryobasidium botryosum (strain FD-172 SS1)</name>
    <dbReference type="NCBI Taxonomy" id="930990"/>
    <lineage>
        <taxon>Eukaryota</taxon>
        <taxon>Fungi</taxon>
        <taxon>Dikarya</taxon>
        <taxon>Basidiomycota</taxon>
        <taxon>Agaricomycotina</taxon>
        <taxon>Agaricomycetes</taxon>
        <taxon>Cantharellales</taxon>
        <taxon>Botryobasidiaceae</taxon>
        <taxon>Botryobasidium</taxon>
    </lineage>
</organism>
<protein>
    <recommendedName>
        <fullName evidence="2">Pyridoxamine 5'-phosphate oxidase Alr4036 family FMN-binding domain-containing protein</fullName>
    </recommendedName>
</protein>
<gene>
    <name evidence="3" type="ORF">BOTBODRAFT_54505</name>
</gene>
<dbReference type="HOGENOM" id="CLU_058669_1_1_1"/>
<dbReference type="Gene3D" id="2.30.110.10">
    <property type="entry name" value="Electron Transport, Fmn-binding Protein, Chain A"/>
    <property type="match status" value="1"/>
</dbReference>
<evidence type="ECO:0000256" key="1">
    <source>
        <dbReference type="SAM" id="MobiDB-lite"/>
    </source>
</evidence>
<dbReference type="STRING" id="930990.A0A067MLJ9"/>
<reference evidence="4" key="1">
    <citation type="journal article" date="2014" name="Proc. Natl. Acad. Sci. U.S.A.">
        <title>Extensive sampling of basidiomycete genomes demonstrates inadequacy of the white-rot/brown-rot paradigm for wood decay fungi.</title>
        <authorList>
            <person name="Riley R."/>
            <person name="Salamov A.A."/>
            <person name="Brown D.W."/>
            <person name="Nagy L.G."/>
            <person name="Floudas D."/>
            <person name="Held B.W."/>
            <person name="Levasseur A."/>
            <person name="Lombard V."/>
            <person name="Morin E."/>
            <person name="Otillar R."/>
            <person name="Lindquist E.A."/>
            <person name="Sun H."/>
            <person name="LaButti K.M."/>
            <person name="Schmutz J."/>
            <person name="Jabbour D."/>
            <person name="Luo H."/>
            <person name="Baker S.E."/>
            <person name="Pisabarro A.G."/>
            <person name="Walton J.D."/>
            <person name="Blanchette R.A."/>
            <person name="Henrissat B."/>
            <person name="Martin F."/>
            <person name="Cullen D."/>
            <person name="Hibbett D.S."/>
            <person name="Grigoriev I.V."/>
        </authorList>
    </citation>
    <scope>NUCLEOTIDE SEQUENCE [LARGE SCALE GENOMIC DNA]</scope>
    <source>
        <strain evidence="4">FD-172 SS1</strain>
    </source>
</reference>
<feature type="domain" description="Pyridoxamine 5'-phosphate oxidase Alr4036 family FMN-binding" evidence="2">
    <location>
        <begin position="76"/>
        <end position="171"/>
    </location>
</feature>
<dbReference type="OrthoDB" id="434253at2759"/>